<name>A0A1I5KVC6_9GAMM</name>
<accession>A0A1I5KVC6</accession>
<evidence type="ECO:0000313" key="1">
    <source>
        <dbReference type="EMBL" id="SFO88842.1"/>
    </source>
</evidence>
<gene>
    <name evidence="1" type="ORF">SAMN03084138_00763</name>
</gene>
<evidence type="ECO:0000313" key="2">
    <source>
        <dbReference type="Proteomes" id="UP000182692"/>
    </source>
</evidence>
<reference evidence="1 2" key="1">
    <citation type="submission" date="2016-10" db="EMBL/GenBank/DDBJ databases">
        <authorList>
            <person name="de Groot N.N."/>
        </authorList>
    </citation>
    <scope>NUCLEOTIDE SEQUENCE [LARGE SCALE GENOMIC DNA]</scope>
    <source>
        <strain evidence="1 2">DSM 15893</strain>
    </source>
</reference>
<dbReference type="EMBL" id="FOWR01000004">
    <property type="protein sequence ID" value="SFO88842.1"/>
    <property type="molecule type" value="Genomic_DNA"/>
</dbReference>
<dbReference type="Proteomes" id="UP000182692">
    <property type="component" value="Unassembled WGS sequence"/>
</dbReference>
<organism evidence="1 2">
    <name type="scientific">Enterovibrio norvegicus DSM 15893</name>
    <dbReference type="NCBI Taxonomy" id="1121869"/>
    <lineage>
        <taxon>Bacteria</taxon>
        <taxon>Pseudomonadati</taxon>
        <taxon>Pseudomonadota</taxon>
        <taxon>Gammaproteobacteria</taxon>
        <taxon>Vibrionales</taxon>
        <taxon>Vibrionaceae</taxon>
        <taxon>Enterovibrio</taxon>
    </lineage>
</organism>
<protein>
    <submittedName>
        <fullName evidence="1">Uncharacterized protein</fullName>
    </submittedName>
</protein>
<sequence length="56" mass="6220">MRVLIVRLMNVEKARMNFTKLLSLVVVRVSAYSKCEICANQYSKGIASDVGDNALT</sequence>
<dbReference type="AlphaFoldDB" id="A0A1I5KVC6"/>
<proteinExistence type="predicted"/>